<sequence length="347" mass="39733">MASLSSAEYVKLLISISNNIDLYMSVTFFVFGLVNAVLVILIFTRPAFYKSPSSIYILTRAICDIILLHIVTFSRAYTGGTGINATLTNEIWCKIRASSFNLFTCFSFGCIYLNGFDQWVSTARSVQRRQWSSKKLAYVAVLILLIVLFGLIGIPMFIIYSPTATSSACTFKTTAFADYYNFFFAPMVFCALPIVIPVIFGILTYRNIRLLTNRVHRIEQQLTKMLLLHFIITSVVSIPYAIFTFYNAATLRMQKDSLRLAQEYLYSTITRNFFQVHYADTFYIFFISSSEIRETLKKNLLQMICRTRIVPVTAEMIVHRRQQVVGTTTQRSVQSIPVVYLTKSYVQ</sequence>
<evidence type="ECO:0000313" key="11">
    <source>
        <dbReference type="Proteomes" id="UP000663852"/>
    </source>
</evidence>
<dbReference type="PROSITE" id="PS50262">
    <property type="entry name" value="G_PROTEIN_RECEP_F1_2"/>
    <property type="match status" value="1"/>
</dbReference>
<dbReference type="AlphaFoldDB" id="A0A815BKH4"/>
<evidence type="ECO:0000256" key="8">
    <source>
        <dbReference type="SAM" id="Phobius"/>
    </source>
</evidence>
<evidence type="ECO:0000256" key="7">
    <source>
        <dbReference type="ARBA" id="ARBA00023224"/>
    </source>
</evidence>
<dbReference type="InterPro" id="IPR000276">
    <property type="entry name" value="GPCR_Rhodpsn"/>
</dbReference>
<name>A0A815BKH4_ADIRI</name>
<comment type="caution">
    <text evidence="10">The sequence shown here is derived from an EMBL/GenBank/DDBJ whole genome shotgun (WGS) entry which is preliminary data.</text>
</comment>
<keyword evidence="5 8" id="KW-0472">Membrane</keyword>
<dbReference type="OrthoDB" id="10576412at2759"/>
<evidence type="ECO:0000256" key="4">
    <source>
        <dbReference type="ARBA" id="ARBA00023040"/>
    </source>
</evidence>
<keyword evidence="2 8" id="KW-0812">Transmembrane</keyword>
<gene>
    <name evidence="10" type="ORF">EDS130_LOCUS29024</name>
</gene>
<organism evidence="10 11">
    <name type="scientific">Adineta ricciae</name>
    <name type="common">Rotifer</name>
    <dbReference type="NCBI Taxonomy" id="249248"/>
    <lineage>
        <taxon>Eukaryota</taxon>
        <taxon>Metazoa</taxon>
        <taxon>Spiralia</taxon>
        <taxon>Gnathifera</taxon>
        <taxon>Rotifera</taxon>
        <taxon>Eurotatoria</taxon>
        <taxon>Bdelloidea</taxon>
        <taxon>Adinetida</taxon>
        <taxon>Adinetidae</taxon>
        <taxon>Adineta</taxon>
    </lineage>
</organism>
<dbReference type="EMBL" id="CAJNOJ010000193">
    <property type="protein sequence ID" value="CAF1270897.1"/>
    <property type="molecule type" value="Genomic_DNA"/>
</dbReference>
<protein>
    <recommendedName>
        <fullName evidence="9">G-protein coupled receptors family 1 profile domain-containing protein</fullName>
    </recommendedName>
</protein>
<reference evidence="10" key="1">
    <citation type="submission" date="2021-02" db="EMBL/GenBank/DDBJ databases">
        <authorList>
            <person name="Nowell W R."/>
        </authorList>
    </citation>
    <scope>NUCLEOTIDE SEQUENCE</scope>
</reference>
<evidence type="ECO:0000256" key="3">
    <source>
        <dbReference type="ARBA" id="ARBA00022989"/>
    </source>
</evidence>
<keyword evidence="7" id="KW-0807">Transducer</keyword>
<evidence type="ECO:0000313" key="10">
    <source>
        <dbReference type="EMBL" id="CAF1270897.1"/>
    </source>
</evidence>
<dbReference type="Pfam" id="PF00001">
    <property type="entry name" value="7tm_1"/>
    <property type="match status" value="1"/>
</dbReference>
<dbReference type="Proteomes" id="UP000663852">
    <property type="component" value="Unassembled WGS sequence"/>
</dbReference>
<accession>A0A815BKH4</accession>
<evidence type="ECO:0000256" key="1">
    <source>
        <dbReference type="ARBA" id="ARBA00004141"/>
    </source>
</evidence>
<proteinExistence type="predicted"/>
<dbReference type="InterPro" id="IPR017452">
    <property type="entry name" value="GPCR_Rhodpsn_7TM"/>
</dbReference>
<feature type="transmembrane region" description="Helical" evidence="8">
    <location>
        <begin position="180"/>
        <end position="205"/>
    </location>
</feature>
<dbReference type="GO" id="GO:0005886">
    <property type="term" value="C:plasma membrane"/>
    <property type="evidence" value="ECO:0007669"/>
    <property type="project" value="TreeGrafter"/>
</dbReference>
<dbReference type="PANTHER" id="PTHR24243">
    <property type="entry name" value="G-PROTEIN COUPLED RECEPTOR"/>
    <property type="match status" value="1"/>
</dbReference>
<feature type="transmembrane region" description="Helical" evidence="8">
    <location>
        <begin position="20"/>
        <end position="43"/>
    </location>
</feature>
<feature type="transmembrane region" description="Helical" evidence="8">
    <location>
        <begin position="136"/>
        <end position="160"/>
    </location>
</feature>
<dbReference type="SUPFAM" id="SSF81321">
    <property type="entry name" value="Family A G protein-coupled receptor-like"/>
    <property type="match status" value="1"/>
</dbReference>
<evidence type="ECO:0000256" key="2">
    <source>
        <dbReference type="ARBA" id="ARBA00022692"/>
    </source>
</evidence>
<keyword evidence="3 8" id="KW-1133">Transmembrane helix</keyword>
<keyword evidence="4" id="KW-0297">G-protein coupled receptor</keyword>
<dbReference type="GO" id="GO:0004930">
    <property type="term" value="F:G protein-coupled receptor activity"/>
    <property type="evidence" value="ECO:0007669"/>
    <property type="project" value="UniProtKB-KW"/>
</dbReference>
<evidence type="ECO:0000256" key="6">
    <source>
        <dbReference type="ARBA" id="ARBA00023170"/>
    </source>
</evidence>
<evidence type="ECO:0000259" key="9">
    <source>
        <dbReference type="PROSITE" id="PS50262"/>
    </source>
</evidence>
<feature type="transmembrane region" description="Helical" evidence="8">
    <location>
        <begin position="226"/>
        <end position="246"/>
    </location>
</feature>
<dbReference type="PANTHER" id="PTHR24243:SF233">
    <property type="entry name" value="THYROTROPIN-RELEASING HORMONE RECEPTOR"/>
    <property type="match status" value="1"/>
</dbReference>
<comment type="subcellular location">
    <subcellularLocation>
        <location evidence="1">Membrane</location>
        <topology evidence="1">Multi-pass membrane protein</topology>
    </subcellularLocation>
</comment>
<feature type="domain" description="G-protein coupled receptors family 1 profile" evidence="9">
    <location>
        <begin position="34"/>
        <end position="285"/>
    </location>
</feature>
<dbReference type="Gene3D" id="1.20.1070.10">
    <property type="entry name" value="Rhodopsin 7-helix transmembrane proteins"/>
    <property type="match status" value="1"/>
</dbReference>
<keyword evidence="6" id="KW-0675">Receptor</keyword>
<feature type="transmembrane region" description="Helical" evidence="8">
    <location>
        <begin position="97"/>
        <end position="115"/>
    </location>
</feature>
<feature type="transmembrane region" description="Helical" evidence="8">
    <location>
        <begin position="55"/>
        <end position="77"/>
    </location>
</feature>
<evidence type="ECO:0000256" key="5">
    <source>
        <dbReference type="ARBA" id="ARBA00023136"/>
    </source>
</evidence>